<protein>
    <submittedName>
        <fullName evidence="2">Uncharacterized protein</fullName>
    </submittedName>
</protein>
<feature type="compositionally biased region" description="Basic and acidic residues" evidence="1">
    <location>
        <begin position="17"/>
        <end position="37"/>
    </location>
</feature>
<comment type="caution">
    <text evidence="2">The sequence shown here is derived from an EMBL/GenBank/DDBJ whole genome shotgun (WGS) entry which is preliminary data.</text>
</comment>
<proteinExistence type="predicted"/>
<keyword evidence="3" id="KW-1185">Reference proteome</keyword>
<evidence type="ECO:0000313" key="3">
    <source>
        <dbReference type="Proteomes" id="UP000654075"/>
    </source>
</evidence>
<gene>
    <name evidence="2" type="ORF">PGLA1383_LOCUS33043</name>
</gene>
<dbReference type="EMBL" id="CAJNNV010025604">
    <property type="protein sequence ID" value="CAE8615327.1"/>
    <property type="molecule type" value="Genomic_DNA"/>
</dbReference>
<evidence type="ECO:0000256" key="1">
    <source>
        <dbReference type="SAM" id="MobiDB-lite"/>
    </source>
</evidence>
<accession>A0A813FNM3</accession>
<organism evidence="2 3">
    <name type="scientific">Polarella glacialis</name>
    <name type="common">Dinoflagellate</name>
    <dbReference type="NCBI Taxonomy" id="89957"/>
    <lineage>
        <taxon>Eukaryota</taxon>
        <taxon>Sar</taxon>
        <taxon>Alveolata</taxon>
        <taxon>Dinophyceae</taxon>
        <taxon>Suessiales</taxon>
        <taxon>Suessiaceae</taxon>
        <taxon>Polarella</taxon>
    </lineage>
</organism>
<dbReference type="AlphaFoldDB" id="A0A813FNM3"/>
<name>A0A813FNM3_POLGL</name>
<feature type="region of interest" description="Disordered" evidence="1">
    <location>
        <begin position="1"/>
        <end position="46"/>
    </location>
</feature>
<sequence length="109" mass="12208">MCVSTQATAHNNNDNHNNNHHDNDDHKSSTKQEETTCKQRRTNNTHTHTYTHRLHMLPSLHEVVSGSGFLCCLRSERASSSPWAGPDDLGSGLLVAYMQVLTRNLRACP</sequence>
<evidence type="ECO:0000313" key="2">
    <source>
        <dbReference type="EMBL" id="CAE8615327.1"/>
    </source>
</evidence>
<dbReference type="Proteomes" id="UP000654075">
    <property type="component" value="Unassembled WGS sequence"/>
</dbReference>
<reference evidence="2" key="1">
    <citation type="submission" date="2021-02" db="EMBL/GenBank/DDBJ databases">
        <authorList>
            <person name="Dougan E. K."/>
            <person name="Rhodes N."/>
            <person name="Thang M."/>
            <person name="Chan C."/>
        </authorList>
    </citation>
    <scope>NUCLEOTIDE SEQUENCE</scope>
</reference>